<comment type="similarity">
    <text evidence="1">Belongs to the peptidase A24 family.</text>
</comment>
<dbReference type="PANTHER" id="PTHR30487:SF0">
    <property type="entry name" value="PREPILIN LEADER PEPTIDASE_N-METHYLTRANSFERASE-RELATED"/>
    <property type="match status" value="1"/>
</dbReference>
<name>A0ABT3SXX0_9GAMM</name>
<feature type="transmembrane region" description="Helical" evidence="2">
    <location>
        <begin position="98"/>
        <end position="119"/>
    </location>
</feature>
<feature type="transmembrane region" description="Helical" evidence="2">
    <location>
        <begin position="155"/>
        <end position="174"/>
    </location>
</feature>
<keyword evidence="2" id="KW-1133">Transmembrane helix</keyword>
<evidence type="ECO:0000259" key="3">
    <source>
        <dbReference type="Pfam" id="PF01478"/>
    </source>
</evidence>
<evidence type="ECO:0000313" key="5">
    <source>
        <dbReference type="Proteomes" id="UP001143307"/>
    </source>
</evidence>
<gene>
    <name evidence="4" type="ORF">EYC87_11030</name>
</gene>
<dbReference type="Pfam" id="PF01478">
    <property type="entry name" value="Peptidase_A24"/>
    <property type="match status" value="1"/>
</dbReference>
<comment type="caution">
    <text evidence="4">The sequence shown here is derived from an EMBL/GenBank/DDBJ whole genome shotgun (WGS) entry which is preliminary data.</text>
</comment>
<sequence length="178" mass="18684">MYSYATEAQLYLLLALLVPATLMDFTRHRIPNYLTYPALVLGLCLAALSWGWTGLGNHLIGTFAAGIPLFLIFLSGSLGGGDVKLMAAVGAIVGFPNALNALLASIMVGGLCAALILIWQGRLWGLVQYAWSTLGYRAGILSQAPQPPPAHRDSFPFGVAIAIGSCLIVVPPTLMGSG</sequence>
<dbReference type="PANTHER" id="PTHR30487">
    <property type="entry name" value="TYPE 4 PREPILIN-LIKE PROTEINS LEADER PEPTIDE-PROCESSING ENZYME"/>
    <property type="match status" value="1"/>
</dbReference>
<feature type="domain" description="Prepilin type IV endopeptidase peptidase" evidence="3">
    <location>
        <begin position="12"/>
        <end position="113"/>
    </location>
</feature>
<keyword evidence="5" id="KW-1185">Reference proteome</keyword>
<evidence type="ECO:0000256" key="2">
    <source>
        <dbReference type="SAM" id="Phobius"/>
    </source>
</evidence>
<reference evidence="4" key="1">
    <citation type="submission" date="2019-02" db="EMBL/GenBank/DDBJ databases">
        <authorList>
            <person name="Li S.-H."/>
        </authorList>
    </citation>
    <scope>NUCLEOTIDE SEQUENCE</scope>
    <source>
        <strain evidence="4">IMCC8485</strain>
    </source>
</reference>
<accession>A0ABT3SXX0</accession>
<keyword evidence="2" id="KW-0472">Membrane</keyword>
<proteinExistence type="inferred from homology"/>
<organism evidence="4 5">
    <name type="scientific">Candidatus Seongchinamella marina</name>
    <dbReference type="NCBI Taxonomy" id="2518990"/>
    <lineage>
        <taxon>Bacteria</taxon>
        <taxon>Pseudomonadati</taxon>
        <taxon>Pseudomonadota</taxon>
        <taxon>Gammaproteobacteria</taxon>
        <taxon>Cellvibrionales</taxon>
        <taxon>Halieaceae</taxon>
        <taxon>Seongchinamella</taxon>
    </lineage>
</organism>
<evidence type="ECO:0000256" key="1">
    <source>
        <dbReference type="ARBA" id="ARBA00005801"/>
    </source>
</evidence>
<keyword evidence="2" id="KW-0812">Transmembrane</keyword>
<dbReference type="InterPro" id="IPR000045">
    <property type="entry name" value="Prepilin_IV_endopep_pep"/>
</dbReference>
<dbReference type="EMBL" id="SHNP01000003">
    <property type="protein sequence ID" value="MCX2974114.1"/>
    <property type="molecule type" value="Genomic_DNA"/>
</dbReference>
<dbReference type="Proteomes" id="UP001143307">
    <property type="component" value="Unassembled WGS sequence"/>
</dbReference>
<dbReference type="Gene3D" id="1.20.120.1220">
    <property type="match status" value="1"/>
</dbReference>
<feature type="transmembrane region" description="Helical" evidence="2">
    <location>
        <begin position="59"/>
        <end position="78"/>
    </location>
</feature>
<dbReference type="InterPro" id="IPR050882">
    <property type="entry name" value="Prepilin_peptidase/N-MTase"/>
</dbReference>
<protein>
    <submittedName>
        <fullName evidence="4">Prepilin peptidase</fullName>
    </submittedName>
</protein>
<evidence type="ECO:0000313" key="4">
    <source>
        <dbReference type="EMBL" id="MCX2974114.1"/>
    </source>
</evidence>
<dbReference type="RefSeq" id="WP_279252918.1">
    <property type="nucleotide sequence ID" value="NZ_SHNP01000003.1"/>
</dbReference>
<feature type="transmembrane region" description="Helical" evidence="2">
    <location>
        <begin position="33"/>
        <end position="52"/>
    </location>
</feature>